<dbReference type="SUPFAM" id="SSF51905">
    <property type="entry name" value="FAD/NAD(P)-binding domain"/>
    <property type="match status" value="1"/>
</dbReference>
<evidence type="ECO:0000256" key="1">
    <source>
        <dbReference type="ARBA" id="ARBA00023002"/>
    </source>
</evidence>
<dbReference type="InterPro" id="IPR036188">
    <property type="entry name" value="FAD/NAD-bd_sf"/>
</dbReference>
<protein>
    <submittedName>
        <fullName evidence="3">NAD(P)/FAD-dependent oxidoreductase</fullName>
    </submittedName>
</protein>
<dbReference type="Pfam" id="PF01494">
    <property type="entry name" value="FAD_binding_3"/>
    <property type="match status" value="1"/>
</dbReference>
<evidence type="ECO:0000259" key="2">
    <source>
        <dbReference type="Pfam" id="PF01494"/>
    </source>
</evidence>
<name>A0ABP8W2H3_9MICO</name>
<dbReference type="PANTHER" id="PTHR43476">
    <property type="entry name" value="3-(3-HYDROXY-PHENYL)PROPIONATE/3-HYDROXYCINNAMIC ACID HYDROXYLASE"/>
    <property type="match status" value="1"/>
</dbReference>
<dbReference type="PANTHER" id="PTHR43476:SF3">
    <property type="entry name" value="FAD-BINDING MONOOXYGENASE"/>
    <property type="match status" value="1"/>
</dbReference>
<keyword evidence="1" id="KW-0560">Oxidoreductase</keyword>
<evidence type="ECO:0000313" key="3">
    <source>
        <dbReference type="EMBL" id="GAA4677492.1"/>
    </source>
</evidence>
<dbReference type="RefSeq" id="WP_345376000.1">
    <property type="nucleotide sequence ID" value="NZ_BAABLM010000004.1"/>
</dbReference>
<dbReference type="Gene3D" id="3.50.50.60">
    <property type="entry name" value="FAD/NAD(P)-binding domain"/>
    <property type="match status" value="1"/>
</dbReference>
<dbReference type="EMBL" id="BAABLM010000004">
    <property type="protein sequence ID" value="GAA4677492.1"/>
    <property type="molecule type" value="Genomic_DNA"/>
</dbReference>
<dbReference type="Gene3D" id="3.30.70.2450">
    <property type="match status" value="1"/>
</dbReference>
<dbReference type="Proteomes" id="UP001501295">
    <property type="component" value="Unassembled WGS sequence"/>
</dbReference>
<dbReference type="PRINTS" id="PR00420">
    <property type="entry name" value="RNGMNOXGNASE"/>
</dbReference>
<comment type="caution">
    <text evidence="3">The sequence shown here is derived from an EMBL/GenBank/DDBJ whole genome shotgun (WGS) entry which is preliminary data.</text>
</comment>
<sequence>MRDVVVVGGGPVGVFLATLLAERGLDVAVWEKRSTDARLSRAIGVHPPSLAAFAEIGLADAVVDAAALVRRGIARSGGRTLGHVSFAKVSERFPFVASLPQFQTERIIRERLDELAPDAVQRGVELTGLDDLDPEQVRLQGRRGQTDVFEVARFVVGADGARSAVRHLLGIAAPLRMYPDSFVMGDFRDDTDYGEDAVVHLEDAGVVESFPLPEGRRRYVVHTGVQRGSDRTPIPRATPETVALLVAERTGTAVDALSGTDASGFVTRRRLADRLVRGRTILIGDAAHEISPIGGQGMNLGWLDALELAPILVAGATRHHADPVALEAFQERRLRAARRAARQAEANMAMGRPGSGFRRSARNTGFGLLLSTPARGMLARTYAMAQA</sequence>
<reference evidence="4" key="1">
    <citation type="journal article" date="2019" name="Int. J. Syst. Evol. Microbiol.">
        <title>The Global Catalogue of Microorganisms (GCM) 10K type strain sequencing project: providing services to taxonomists for standard genome sequencing and annotation.</title>
        <authorList>
            <consortium name="The Broad Institute Genomics Platform"/>
            <consortium name="The Broad Institute Genome Sequencing Center for Infectious Disease"/>
            <person name="Wu L."/>
            <person name="Ma J."/>
        </authorList>
    </citation>
    <scope>NUCLEOTIDE SEQUENCE [LARGE SCALE GENOMIC DNA]</scope>
    <source>
        <strain evidence="4">JCM 18956</strain>
    </source>
</reference>
<keyword evidence="4" id="KW-1185">Reference proteome</keyword>
<gene>
    <name evidence="3" type="ORF">GCM10025780_22780</name>
</gene>
<accession>A0ABP8W2H3</accession>
<evidence type="ECO:0000313" key="4">
    <source>
        <dbReference type="Proteomes" id="UP001501295"/>
    </source>
</evidence>
<dbReference type="InterPro" id="IPR050631">
    <property type="entry name" value="PheA/TfdB_FAD_monoxygenase"/>
</dbReference>
<feature type="domain" description="FAD-binding" evidence="2">
    <location>
        <begin position="3"/>
        <end position="343"/>
    </location>
</feature>
<organism evidence="3 4">
    <name type="scientific">Frondihabitans cladoniiphilus</name>
    <dbReference type="NCBI Taxonomy" id="715785"/>
    <lineage>
        <taxon>Bacteria</taxon>
        <taxon>Bacillati</taxon>
        <taxon>Actinomycetota</taxon>
        <taxon>Actinomycetes</taxon>
        <taxon>Micrococcales</taxon>
        <taxon>Microbacteriaceae</taxon>
        <taxon>Frondihabitans</taxon>
    </lineage>
</organism>
<proteinExistence type="predicted"/>
<dbReference type="InterPro" id="IPR002938">
    <property type="entry name" value="FAD-bd"/>
</dbReference>